<feature type="compositionally biased region" description="Basic and acidic residues" evidence="1">
    <location>
        <begin position="122"/>
        <end position="135"/>
    </location>
</feature>
<organism evidence="2 3">
    <name type="scientific">Caenorhabditis japonica</name>
    <dbReference type="NCBI Taxonomy" id="281687"/>
    <lineage>
        <taxon>Eukaryota</taxon>
        <taxon>Metazoa</taxon>
        <taxon>Ecdysozoa</taxon>
        <taxon>Nematoda</taxon>
        <taxon>Chromadorea</taxon>
        <taxon>Rhabditida</taxon>
        <taxon>Rhabditina</taxon>
        <taxon>Rhabditomorpha</taxon>
        <taxon>Rhabditoidea</taxon>
        <taxon>Rhabditidae</taxon>
        <taxon>Peloderinae</taxon>
        <taxon>Caenorhabditis</taxon>
    </lineage>
</organism>
<dbReference type="InterPro" id="IPR039962">
    <property type="entry name" value="ZC21.8"/>
</dbReference>
<sequence length="355" mass="37098">MFALAQCPKFSPSNAARAACAFSPGHSPLPRALVSVTKSVSVKARGASGEPGGSPYYTQTKPKNASSDVPPQTPTAMAAANAAAPAAGQPAGAPGAQIKKTTSATSVAPAKSVAETTATAAKCKDSSKNKDKKTDEDDDDDEVHFNLNIKKPEEKRDEFDDETNPAAQITVKKPKKGGAPTKTPSGSKNKKQKDLEAELPFLAPNEKQIGVSCYQFEGAPPPVPNLPPQLPPGAAPIVPPAQPAQPAQPAVLPPAPNPATPTNDVKKKGSVKADALPKAEAPGRNSRGTLSPAPDINKSMMSARKGSRKKESEAVFAICVLFVTENTSQEKQPMHNTFDFKRSISSGFFSFQHSS</sequence>
<evidence type="ECO:0000256" key="1">
    <source>
        <dbReference type="SAM" id="MobiDB-lite"/>
    </source>
</evidence>
<evidence type="ECO:0000313" key="3">
    <source>
        <dbReference type="Proteomes" id="UP000005237"/>
    </source>
</evidence>
<accession>A0A8R1DVH4</accession>
<keyword evidence="3" id="KW-1185">Reference proteome</keyword>
<feature type="region of interest" description="Disordered" evidence="1">
    <location>
        <begin position="219"/>
        <end position="311"/>
    </location>
</feature>
<name>A0A8R1DVH4_CAEJA</name>
<dbReference type="Proteomes" id="UP000005237">
    <property type="component" value="Unassembled WGS sequence"/>
</dbReference>
<feature type="compositionally biased region" description="Low complexity" evidence="1">
    <location>
        <begin position="177"/>
        <end position="186"/>
    </location>
</feature>
<protein>
    <submittedName>
        <fullName evidence="2">Uncharacterized protein</fullName>
    </submittedName>
</protein>
<feature type="compositionally biased region" description="Low complexity" evidence="1">
    <location>
        <begin position="74"/>
        <end position="97"/>
    </location>
</feature>
<feature type="region of interest" description="Disordered" evidence="1">
    <location>
        <begin position="44"/>
        <end position="195"/>
    </location>
</feature>
<reference evidence="2" key="2">
    <citation type="submission" date="2022-06" db="UniProtKB">
        <authorList>
            <consortium name="EnsemblMetazoa"/>
        </authorList>
    </citation>
    <scope>IDENTIFICATION</scope>
    <source>
        <strain evidence="2">DF5081</strain>
    </source>
</reference>
<dbReference type="PANTHER" id="PTHR38616:SF3">
    <property type="entry name" value="PROTEIN CBG03925"/>
    <property type="match status" value="1"/>
</dbReference>
<dbReference type="PANTHER" id="PTHR38616">
    <property type="entry name" value="PROTEIN CBG03925"/>
    <property type="match status" value="1"/>
</dbReference>
<dbReference type="EnsemblMetazoa" id="CJA11906b.1">
    <property type="protein sequence ID" value="CJA11906b.1"/>
    <property type="gene ID" value="WBGene00131110"/>
</dbReference>
<reference evidence="3" key="1">
    <citation type="submission" date="2010-08" db="EMBL/GenBank/DDBJ databases">
        <authorList>
            <consortium name="Caenorhabditis japonica Sequencing Consortium"/>
            <person name="Wilson R.K."/>
        </authorList>
    </citation>
    <scope>NUCLEOTIDE SEQUENCE [LARGE SCALE GENOMIC DNA]</scope>
    <source>
        <strain evidence="3">DF5081</strain>
    </source>
</reference>
<dbReference type="AlphaFoldDB" id="A0A8R1DVH4"/>
<evidence type="ECO:0000313" key="2">
    <source>
        <dbReference type="EnsemblMetazoa" id="CJA11906b.1"/>
    </source>
</evidence>
<proteinExistence type="predicted"/>
<feature type="compositionally biased region" description="Polar residues" evidence="1">
    <location>
        <begin position="56"/>
        <end position="69"/>
    </location>
</feature>
<feature type="compositionally biased region" description="Pro residues" evidence="1">
    <location>
        <begin position="219"/>
        <end position="243"/>
    </location>
</feature>